<feature type="region of interest" description="Disordered" evidence="2">
    <location>
        <begin position="1"/>
        <end position="23"/>
    </location>
</feature>
<dbReference type="STRING" id="37928.SAMN04489742_0753"/>
<dbReference type="KEGG" id="acry:AC20117_13560"/>
<feature type="compositionally biased region" description="Polar residues" evidence="2">
    <location>
        <begin position="8"/>
        <end position="20"/>
    </location>
</feature>
<name>A0A1H1A501_9MICC</name>
<dbReference type="CDD" id="cd24076">
    <property type="entry name" value="ASKHA_ATPase_ROK_BsXylR-like"/>
    <property type="match status" value="1"/>
</dbReference>
<dbReference type="SUPFAM" id="SSF46785">
    <property type="entry name" value="Winged helix' DNA-binding domain"/>
    <property type="match status" value="1"/>
</dbReference>
<protein>
    <submittedName>
        <fullName evidence="4">Sugar kinase of the NBD/HSP70 family, may contain an N-terminal HTH domain</fullName>
    </submittedName>
</protein>
<accession>A0A1H1A501</accession>
<evidence type="ECO:0000256" key="2">
    <source>
        <dbReference type="SAM" id="MobiDB-lite"/>
    </source>
</evidence>
<dbReference type="Gene3D" id="1.10.10.10">
    <property type="entry name" value="Winged helix-like DNA-binding domain superfamily/Winged helix DNA-binding domain"/>
    <property type="match status" value="1"/>
</dbReference>
<feature type="domain" description="HTH cro/C1-type" evidence="3">
    <location>
        <begin position="30"/>
        <end position="58"/>
    </location>
</feature>
<dbReference type="PROSITE" id="PS01125">
    <property type="entry name" value="ROK"/>
    <property type="match status" value="1"/>
</dbReference>
<dbReference type="PANTHER" id="PTHR18964">
    <property type="entry name" value="ROK (REPRESSOR, ORF, KINASE) FAMILY"/>
    <property type="match status" value="1"/>
</dbReference>
<evidence type="ECO:0000313" key="4">
    <source>
        <dbReference type="EMBL" id="SDQ34737.1"/>
    </source>
</evidence>
<dbReference type="GO" id="GO:0003677">
    <property type="term" value="F:DNA binding"/>
    <property type="evidence" value="ECO:0007669"/>
    <property type="project" value="InterPro"/>
</dbReference>
<comment type="similarity">
    <text evidence="1">Belongs to the ROK (NagC/XylR) family.</text>
</comment>
<keyword evidence="4" id="KW-0418">Kinase</keyword>
<dbReference type="AlphaFoldDB" id="A0A1H1A501"/>
<dbReference type="InterPro" id="IPR036390">
    <property type="entry name" value="WH_DNA-bd_sf"/>
</dbReference>
<dbReference type="Pfam" id="PF00480">
    <property type="entry name" value="ROK"/>
    <property type="match status" value="1"/>
</dbReference>
<dbReference type="InterPro" id="IPR012318">
    <property type="entry name" value="HTH_CRP"/>
</dbReference>
<dbReference type="InterPro" id="IPR049874">
    <property type="entry name" value="ROK_cs"/>
</dbReference>
<organism evidence="4 5">
    <name type="scientific">Crystallibacter crystallopoietes</name>
    <dbReference type="NCBI Taxonomy" id="37928"/>
    <lineage>
        <taxon>Bacteria</taxon>
        <taxon>Bacillati</taxon>
        <taxon>Actinomycetota</taxon>
        <taxon>Actinomycetes</taxon>
        <taxon>Micrococcales</taxon>
        <taxon>Micrococcaceae</taxon>
        <taxon>Crystallibacter</taxon>
    </lineage>
</organism>
<sequence>MPAEPATVTGTDQRPGSQSALRRRNSQRIIRALMTSGRLTQAELARQTGLSTATVSNIVKAMVDGGLILTSPTTSSGRRALSVTLNGRGAVAVGVDFGRRHVNVVLVSLDHRVLAEDGVELPLGHQAEEGIEAAAQLVRRLLVDTGADAGSLLGLGAGIPGPIDHRTGKVIHGAILPEWVGIDLLGRLREAFGIPIFIDNDANLGALAQVSWGPYQNVRNLVFLKLGSGIGAGLILNGAPFYGNIGVTGEIGHATVADHGLICRCGNRGCLETVASTSTMIDLLSRGRSEPVSTEDIVRIALEGDPAALRVIDDAGLAVGRALANVCNLVNPEVIVLGGSLTGLDAILLEPVRRGLLRHAVPAVGESTELAMSGLSNRAEALGAATLVLQQAELPSL</sequence>
<dbReference type="RefSeq" id="WP_074699284.1">
    <property type="nucleotide sequence ID" value="NZ_CP018863.1"/>
</dbReference>
<dbReference type="GO" id="GO:0016301">
    <property type="term" value="F:kinase activity"/>
    <property type="evidence" value="ECO:0007669"/>
    <property type="project" value="UniProtKB-KW"/>
</dbReference>
<dbReference type="Pfam" id="PF13412">
    <property type="entry name" value="HTH_24"/>
    <property type="match status" value="1"/>
</dbReference>
<evidence type="ECO:0000313" key="5">
    <source>
        <dbReference type="Proteomes" id="UP000181917"/>
    </source>
</evidence>
<dbReference type="SUPFAM" id="SSF53067">
    <property type="entry name" value="Actin-like ATPase domain"/>
    <property type="match status" value="1"/>
</dbReference>
<reference evidence="4 5" key="1">
    <citation type="submission" date="2016-10" db="EMBL/GenBank/DDBJ databases">
        <authorList>
            <person name="de Groot N.N."/>
        </authorList>
    </citation>
    <scope>NUCLEOTIDE SEQUENCE [LARGE SCALE GENOMIC DNA]</scope>
    <source>
        <strain evidence="4 5">DSM 20117</strain>
    </source>
</reference>
<keyword evidence="5" id="KW-1185">Reference proteome</keyword>
<dbReference type="Gene3D" id="3.30.420.40">
    <property type="match status" value="2"/>
</dbReference>
<keyword evidence="4" id="KW-0808">Transferase</keyword>
<dbReference type="Proteomes" id="UP000181917">
    <property type="component" value="Unassembled WGS sequence"/>
</dbReference>
<evidence type="ECO:0000259" key="3">
    <source>
        <dbReference type="PROSITE" id="PS50943"/>
    </source>
</evidence>
<dbReference type="InterPro" id="IPR043129">
    <property type="entry name" value="ATPase_NBD"/>
</dbReference>
<dbReference type="PROSITE" id="PS50943">
    <property type="entry name" value="HTH_CROC1"/>
    <property type="match status" value="1"/>
</dbReference>
<dbReference type="EMBL" id="FNKH01000002">
    <property type="protein sequence ID" value="SDQ34737.1"/>
    <property type="molecule type" value="Genomic_DNA"/>
</dbReference>
<dbReference type="SMART" id="SM00419">
    <property type="entry name" value="HTH_CRP"/>
    <property type="match status" value="1"/>
</dbReference>
<dbReference type="GO" id="GO:0006355">
    <property type="term" value="P:regulation of DNA-templated transcription"/>
    <property type="evidence" value="ECO:0007669"/>
    <property type="project" value="InterPro"/>
</dbReference>
<gene>
    <name evidence="4" type="ORF">SAMN04489742_0753</name>
</gene>
<dbReference type="InterPro" id="IPR000600">
    <property type="entry name" value="ROK"/>
</dbReference>
<dbReference type="InterPro" id="IPR036388">
    <property type="entry name" value="WH-like_DNA-bd_sf"/>
</dbReference>
<proteinExistence type="inferred from homology"/>
<dbReference type="OrthoDB" id="3189808at2"/>
<evidence type="ECO:0000256" key="1">
    <source>
        <dbReference type="ARBA" id="ARBA00006479"/>
    </source>
</evidence>
<dbReference type="InterPro" id="IPR001387">
    <property type="entry name" value="Cro/C1-type_HTH"/>
</dbReference>
<dbReference type="PANTHER" id="PTHR18964:SF173">
    <property type="entry name" value="GLUCOKINASE"/>
    <property type="match status" value="1"/>
</dbReference>